<comment type="caution">
    <text evidence="2">The sequence shown here is derived from an EMBL/GenBank/DDBJ whole genome shotgun (WGS) entry which is preliminary data.</text>
</comment>
<keyword evidence="3" id="KW-1185">Reference proteome</keyword>
<sequence>MGKFCCSEMNGDHGLDFDFMGLLMALVIALALMAICTPPPRRAMMVCRFP</sequence>
<dbReference type="Proteomes" id="UP001141253">
    <property type="component" value="Chromosome 14"/>
</dbReference>
<dbReference type="EMBL" id="JAPFFI010000022">
    <property type="protein sequence ID" value="KAJ6329178.1"/>
    <property type="molecule type" value="Genomic_DNA"/>
</dbReference>
<keyword evidence="1" id="KW-0472">Membrane</keyword>
<name>A0ABQ9AAJ5_9ROSI</name>
<evidence type="ECO:0000256" key="1">
    <source>
        <dbReference type="SAM" id="Phobius"/>
    </source>
</evidence>
<accession>A0ABQ9AAJ5</accession>
<reference evidence="2" key="2">
    <citation type="journal article" date="2023" name="Int. J. Mol. Sci.">
        <title>De Novo Assembly and Annotation of 11 Diverse Shrub Willow (Salix) Genomes Reveals Novel Gene Organization in Sex-Linked Regions.</title>
        <authorList>
            <person name="Hyden B."/>
            <person name="Feng K."/>
            <person name="Yates T.B."/>
            <person name="Jawdy S."/>
            <person name="Cereghino C."/>
            <person name="Smart L.B."/>
            <person name="Muchero W."/>
        </authorList>
    </citation>
    <scope>NUCLEOTIDE SEQUENCE</scope>
    <source>
        <tissue evidence="2">Shoot tip</tissue>
    </source>
</reference>
<keyword evidence="1" id="KW-1133">Transmembrane helix</keyword>
<evidence type="ECO:0000313" key="2">
    <source>
        <dbReference type="EMBL" id="KAJ6329178.1"/>
    </source>
</evidence>
<evidence type="ECO:0000313" key="3">
    <source>
        <dbReference type="Proteomes" id="UP001141253"/>
    </source>
</evidence>
<organism evidence="2 3">
    <name type="scientific">Salix suchowensis</name>
    <dbReference type="NCBI Taxonomy" id="1278906"/>
    <lineage>
        <taxon>Eukaryota</taxon>
        <taxon>Viridiplantae</taxon>
        <taxon>Streptophyta</taxon>
        <taxon>Embryophyta</taxon>
        <taxon>Tracheophyta</taxon>
        <taxon>Spermatophyta</taxon>
        <taxon>Magnoliopsida</taxon>
        <taxon>eudicotyledons</taxon>
        <taxon>Gunneridae</taxon>
        <taxon>Pentapetalae</taxon>
        <taxon>rosids</taxon>
        <taxon>fabids</taxon>
        <taxon>Malpighiales</taxon>
        <taxon>Salicaceae</taxon>
        <taxon>Saliceae</taxon>
        <taxon>Salix</taxon>
    </lineage>
</organism>
<protein>
    <submittedName>
        <fullName evidence="2">Uncharacterized protein</fullName>
    </submittedName>
</protein>
<keyword evidence="1" id="KW-0812">Transmembrane</keyword>
<proteinExistence type="predicted"/>
<reference evidence="2" key="1">
    <citation type="submission" date="2022-10" db="EMBL/GenBank/DDBJ databases">
        <authorList>
            <person name="Hyden B.L."/>
            <person name="Feng K."/>
            <person name="Yates T."/>
            <person name="Jawdy S."/>
            <person name="Smart L.B."/>
            <person name="Muchero W."/>
        </authorList>
    </citation>
    <scope>NUCLEOTIDE SEQUENCE</scope>
    <source>
        <tissue evidence="2">Shoot tip</tissue>
    </source>
</reference>
<gene>
    <name evidence="2" type="ORF">OIU77_010788</name>
</gene>
<feature type="transmembrane region" description="Helical" evidence="1">
    <location>
        <begin position="19"/>
        <end position="36"/>
    </location>
</feature>